<dbReference type="RefSeq" id="WP_132023656.1">
    <property type="nucleotide sequence ID" value="NZ_CP016605.1"/>
</dbReference>
<name>A0A4R2N0M4_9PAST</name>
<dbReference type="Pfam" id="PF03981">
    <property type="entry name" value="Ubiq_cyt_C_chap"/>
    <property type="match status" value="1"/>
</dbReference>
<evidence type="ECO:0000259" key="2">
    <source>
        <dbReference type="Pfam" id="PF03981"/>
    </source>
</evidence>
<dbReference type="EMBL" id="SLXI01000003">
    <property type="protein sequence ID" value="TCP12931.1"/>
    <property type="molecule type" value="Genomic_DNA"/>
</dbReference>
<evidence type="ECO:0000313" key="4">
    <source>
        <dbReference type="EMBL" id="TCP12931.1"/>
    </source>
</evidence>
<evidence type="ECO:0000313" key="5">
    <source>
        <dbReference type="Proteomes" id="UP000294841"/>
    </source>
</evidence>
<protein>
    <submittedName>
        <fullName evidence="4">Uncharacterized protein YaaW (UPF0174 family)</fullName>
    </submittedName>
</protein>
<sequence length="240" mass="26773">MAYRYDPDLEFLAKCSDDDLKDLVDCLIYDKDGKQRYTEELSNSKGYIRYNPEHSKYWKDIAAEIQCFGANSLVTIFRGGEGVLYKEVLQDVCDQLKVNYNKNSKVERIEQGLMQKILETALEEMDAKELQKLAISLGIKNTEGLTPEALFASFQTIFRLGGFKSYQLTVTIVNAILKAILGRGLTIAGNAALTKIMSILTGPIGWAITGLWTAVDIAGPAYRVTIPSVMHIAVLRKKCC</sequence>
<organism evidence="4 5">
    <name type="scientific">Bisgaardia hudsonensis</name>
    <dbReference type="NCBI Taxonomy" id="109472"/>
    <lineage>
        <taxon>Bacteria</taxon>
        <taxon>Pseudomonadati</taxon>
        <taxon>Pseudomonadota</taxon>
        <taxon>Gammaproteobacteria</taxon>
        <taxon>Pasteurellales</taxon>
        <taxon>Pasteurellaceae</taxon>
        <taxon>Bisgaardia</taxon>
    </lineage>
</organism>
<dbReference type="OrthoDB" id="9128717at2"/>
<accession>A0A4R2N0M4</accession>
<proteinExistence type="inferred from homology"/>
<evidence type="ECO:0000259" key="3">
    <source>
        <dbReference type="Pfam" id="PF13099"/>
    </source>
</evidence>
<comment type="caution">
    <text evidence="4">The sequence shown here is derived from an EMBL/GenBank/DDBJ whole genome shotgun (WGS) entry which is preliminary data.</text>
</comment>
<keyword evidence="5" id="KW-1185">Reference proteome</keyword>
<feature type="domain" description="Ubiquinol-cytochrome c chaperone" evidence="2">
    <location>
        <begin position="53"/>
        <end position="227"/>
    </location>
</feature>
<reference evidence="4 5" key="1">
    <citation type="submission" date="2019-03" db="EMBL/GenBank/DDBJ databases">
        <title>Genomic Encyclopedia of Type Strains, Phase IV (KMG-IV): sequencing the most valuable type-strain genomes for metagenomic binning, comparative biology and taxonomic classification.</title>
        <authorList>
            <person name="Goeker M."/>
        </authorList>
    </citation>
    <scope>NUCLEOTIDE SEQUENCE [LARGE SCALE GENOMIC DNA]</scope>
    <source>
        <strain evidence="4 5">DSM 28231</strain>
    </source>
</reference>
<comment type="similarity">
    <text evidence="1">Belongs to the UPF0174 family.</text>
</comment>
<feature type="domain" description="DUF3944" evidence="3">
    <location>
        <begin position="3"/>
        <end position="37"/>
    </location>
</feature>
<dbReference type="InterPro" id="IPR021150">
    <property type="entry name" value="Ubiq_cyt_c_chap"/>
</dbReference>
<dbReference type="InterPro" id="IPR025217">
    <property type="entry name" value="DUF3944"/>
</dbReference>
<dbReference type="AlphaFoldDB" id="A0A4R2N0M4"/>
<dbReference type="Proteomes" id="UP000294841">
    <property type="component" value="Unassembled WGS sequence"/>
</dbReference>
<dbReference type="Pfam" id="PF13099">
    <property type="entry name" value="DUF3944"/>
    <property type="match status" value="1"/>
</dbReference>
<evidence type="ECO:0000256" key="1">
    <source>
        <dbReference type="ARBA" id="ARBA00006436"/>
    </source>
</evidence>
<gene>
    <name evidence="4" type="ORF">EV697_103240</name>
</gene>